<keyword evidence="1" id="KW-0472">Membrane</keyword>
<dbReference type="Proteomes" id="UP000271683">
    <property type="component" value="Unassembled WGS sequence"/>
</dbReference>
<protein>
    <submittedName>
        <fullName evidence="2">Uncharacterized protein</fullName>
    </submittedName>
</protein>
<keyword evidence="1" id="KW-0812">Transmembrane</keyword>
<keyword evidence="1" id="KW-1133">Transmembrane helix</keyword>
<reference evidence="2 3" key="1">
    <citation type="submission" date="2018-11" db="EMBL/GenBank/DDBJ databases">
        <title>Sequencing the genomes of 1000 actinobacteria strains.</title>
        <authorList>
            <person name="Klenk H.-P."/>
        </authorList>
    </citation>
    <scope>NUCLEOTIDE SEQUENCE [LARGE SCALE GENOMIC DNA]</scope>
    <source>
        <strain evidence="2 3">DSM 43634</strain>
    </source>
</reference>
<organism evidence="2 3">
    <name type="scientific">Couchioplanes caeruleus</name>
    <dbReference type="NCBI Taxonomy" id="56438"/>
    <lineage>
        <taxon>Bacteria</taxon>
        <taxon>Bacillati</taxon>
        <taxon>Actinomycetota</taxon>
        <taxon>Actinomycetes</taxon>
        <taxon>Micromonosporales</taxon>
        <taxon>Micromonosporaceae</taxon>
        <taxon>Couchioplanes</taxon>
    </lineage>
</organism>
<accession>A0A3N1GPC8</accession>
<dbReference type="EMBL" id="RJKL01000001">
    <property type="protein sequence ID" value="ROP32071.1"/>
    <property type="molecule type" value="Genomic_DNA"/>
</dbReference>
<evidence type="ECO:0000313" key="2">
    <source>
        <dbReference type="EMBL" id="ROP32071.1"/>
    </source>
</evidence>
<sequence>MRPFPPVVTVDAVDLPLATILFTAWSTFATTAIVMAALYWHGRTRRPATDRDGPLGRVSRYWHARTYRVTLSWRGRPRRVAPPVRLSPRRKRPDAAALEHAHRLWLDGLAGKSNGENLSDTGRHHLPPELLKMPTYRLGPDRVARAKLPDQN</sequence>
<proteinExistence type="predicted"/>
<gene>
    <name evidence="2" type="ORF">EDD30_5001</name>
</gene>
<feature type="transmembrane region" description="Helical" evidence="1">
    <location>
        <begin position="20"/>
        <end position="41"/>
    </location>
</feature>
<comment type="caution">
    <text evidence="2">The sequence shown here is derived from an EMBL/GenBank/DDBJ whole genome shotgun (WGS) entry which is preliminary data.</text>
</comment>
<evidence type="ECO:0000256" key="1">
    <source>
        <dbReference type="SAM" id="Phobius"/>
    </source>
</evidence>
<evidence type="ECO:0000313" key="3">
    <source>
        <dbReference type="Proteomes" id="UP000271683"/>
    </source>
</evidence>
<dbReference type="AlphaFoldDB" id="A0A3N1GPC8"/>
<name>A0A3N1GPC8_9ACTN</name>